<feature type="domain" description="OmpR/PhoB-type" evidence="3">
    <location>
        <begin position="62"/>
        <end position="110"/>
    </location>
</feature>
<proteinExistence type="predicted"/>
<dbReference type="InterPro" id="IPR001867">
    <property type="entry name" value="OmpR/PhoB-type_DNA-bd"/>
</dbReference>
<dbReference type="InterPro" id="IPR016032">
    <property type="entry name" value="Sig_transdc_resp-reg_C-effctor"/>
</dbReference>
<organism evidence="4 5">
    <name type="scientific">Streptomyces hydrogenans</name>
    <dbReference type="NCBI Taxonomy" id="1873719"/>
    <lineage>
        <taxon>Bacteria</taxon>
        <taxon>Bacillati</taxon>
        <taxon>Actinomycetota</taxon>
        <taxon>Actinomycetes</taxon>
        <taxon>Kitasatosporales</taxon>
        <taxon>Streptomycetaceae</taxon>
        <taxon>Streptomyces</taxon>
    </lineage>
</organism>
<evidence type="ECO:0000313" key="5">
    <source>
        <dbReference type="Proteomes" id="UP001052739"/>
    </source>
</evidence>
<gene>
    <name evidence="4" type="ORF">Shyd_59980</name>
</gene>
<keyword evidence="5" id="KW-1185">Reference proteome</keyword>
<protein>
    <recommendedName>
        <fullName evidence="3">OmpR/PhoB-type domain-containing protein</fullName>
    </recommendedName>
</protein>
<name>A0ABQ3PHX0_9ACTN</name>
<accession>A0ABQ3PHX0</accession>
<comment type="caution">
    <text evidence="4">The sequence shown here is derived from an EMBL/GenBank/DDBJ whole genome shotgun (WGS) entry which is preliminary data.</text>
</comment>
<dbReference type="EMBL" id="BNDW01000065">
    <property type="protein sequence ID" value="GHI24627.1"/>
    <property type="molecule type" value="Genomic_DNA"/>
</dbReference>
<dbReference type="InterPro" id="IPR036388">
    <property type="entry name" value="WH-like_DNA-bd_sf"/>
</dbReference>
<evidence type="ECO:0000259" key="3">
    <source>
        <dbReference type="Pfam" id="PF00486"/>
    </source>
</evidence>
<dbReference type="Pfam" id="PF00486">
    <property type="entry name" value="Trans_reg_C"/>
    <property type="match status" value="1"/>
</dbReference>
<evidence type="ECO:0000256" key="1">
    <source>
        <dbReference type="ARBA" id="ARBA00023125"/>
    </source>
</evidence>
<dbReference type="Proteomes" id="UP001052739">
    <property type="component" value="Unassembled WGS sequence"/>
</dbReference>
<dbReference type="CDD" id="cd00383">
    <property type="entry name" value="trans_reg_C"/>
    <property type="match status" value="1"/>
</dbReference>
<sequence>MAGLEGGADDWMTKHLAASRSCSPGCRLRLAHRRPRPRGDRAATAATSAWTCAPGGPASGDRTVDLTALSSCILGCFLRHPGRCSSREQILSHVWGYDFDPGSNIVDVYIPGAAEESWARSGWRQGAGHGVPAAVTDPSGGT</sequence>
<reference evidence="4" key="1">
    <citation type="submission" date="2024-05" db="EMBL/GenBank/DDBJ databases">
        <title>Whole genome shotgun sequence of Streptomyces hydrogenans NBRC 13475.</title>
        <authorList>
            <person name="Komaki H."/>
            <person name="Tamura T."/>
        </authorList>
    </citation>
    <scope>NUCLEOTIDE SEQUENCE</scope>
    <source>
        <strain evidence="4">NBRC 13475</strain>
    </source>
</reference>
<evidence type="ECO:0000256" key="2">
    <source>
        <dbReference type="SAM" id="MobiDB-lite"/>
    </source>
</evidence>
<dbReference type="Gene3D" id="1.10.10.10">
    <property type="entry name" value="Winged helix-like DNA-binding domain superfamily/Winged helix DNA-binding domain"/>
    <property type="match status" value="1"/>
</dbReference>
<dbReference type="SUPFAM" id="SSF46894">
    <property type="entry name" value="C-terminal effector domain of the bipartite response regulators"/>
    <property type="match status" value="1"/>
</dbReference>
<keyword evidence="1" id="KW-0238">DNA-binding</keyword>
<evidence type="ECO:0000313" key="4">
    <source>
        <dbReference type="EMBL" id="GHI24627.1"/>
    </source>
</evidence>
<feature type="region of interest" description="Disordered" evidence="2">
    <location>
        <begin position="123"/>
        <end position="142"/>
    </location>
</feature>